<evidence type="ECO:0000313" key="3">
    <source>
        <dbReference type="Proteomes" id="UP001519460"/>
    </source>
</evidence>
<protein>
    <submittedName>
        <fullName evidence="2">Uncharacterized protein</fullName>
    </submittedName>
</protein>
<evidence type="ECO:0000313" key="2">
    <source>
        <dbReference type="EMBL" id="KAK7508198.1"/>
    </source>
</evidence>
<accession>A0ABD0M9N3</accession>
<evidence type="ECO:0000256" key="1">
    <source>
        <dbReference type="SAM" id="MobiDB-lite"/>
    </source>
</evidence>
<dbReference type="EMBL" id="JACVVK020000002">
    <property type="protein sequence ID" value="KAK7508198.1"/>
    <property type="molecule type" value="Genomic_DNA"/>
</dbReference>
<organism evidence="2 3">
    <name type="scientific">Batillaria attramentaria</name>
    <dbReference type="NCBI Taxonomy" id="370345"/>
    <lineage>
        <taxon>Eukaryota</taxon>
        <taxon>Metazoa</taxon>
        <taxon>Spiralia</taxon>
        <taxon>Lophotrochozoa</taxon>
        <taxon>Mollusca</taxon>
        <taxon>Gastropoda</taxon>
        <taxon>Caenogastropoda</taxon>
        <taxon>Sorbeoconcha</taxon>
        <taxon>Cerithioidea</taxon>
        <taxon>Batillariidae</taxon>
        <taxon>Batillaria</taxon>
    </lineage>
</organism>
<comment type="caution">
    <text evidence="2">The sequence shown here is derived from an EMBL/GenBank/DDBJ whole genome shotgun (WGS) entry which is preliminary data.</text>
</comment>
<proteinExistence type="predicted"/>
<keyword evidence="3" id="KW-1185">Reference proteome</keyword>
<feature type="non-terminal residue" evidence="2">
    <location>
        <position position="1"/>
    </location>
</feature>
<feature type="region of interest" description="Disordered" evidence="1">
    <location>
        <begin position="13"/>
        <end position="44"/>
    </location>
</feature>
<dbReference type="Proteomes" id="UP001519460">
    <property type="component" value="Unassembled WGS sequence"/>
</dbReference>
<sequence>TCFIRTLALSSSNTSADKKGQIADSSQLLSRSSPHSRKCYTVPDTGRHKYSGTCAQDLWPTEQQDDGKVHGRLLSPVKPLVDQRRRNWLLKT</sequence>
<feature type="non-terminal residue" evidence="2">
    <location>
        <position position="92"/>
    </location>
</feature>
<dbReference type="AlphaFoldDB" id="A0ABD0M9N3"/>
<gene>
    <name evidence="2" type="ORF">BaRGS_00000437</name>
</gene>
<reference evidence="2 3" key="1">
    <citation type="journal article" date="2023" name="Sci. Data">
        <title>Genome assembly of the Korean intertidal mud-creeper Batillaria attramentaria.</title>
        <authorList>
            <person name="Patra A.K."/>
            <person name="Ho P.T."/>
            <person name="Jun S."/>
            <person name="Lee S.J."/>
            <person name="Kim Y."/>
            <person name="Won Y.J."/>
        </authorList>
    </citation>
    <scope>NUCLEOTIDE SEQUENCE [LARGE SCALE GENOMIC DNA]</scope>
    <source>
        <strain evidence="2">Wonlab-2016</strain>
    </source>
</reference>
<name>A0ABD0M9N3_9CAEN</name>